<dbReference type="Proteomes" id="UP001295794">
    <property type="component" value="Unassembled WGS sequence"/>
</dbReference>
<dbReference type="AlphaFoldDB" id="A0AAD2GZM3"/>
<comment type="caution">
    <text evidence="1">The sequence shown here is derived from an EMBL/GenBank/DDBJ whole genome shotgun (WGS) entry which is preliminary data.</text>
</comment>
<accession>A0AAD2GZM3</accession>
<sequence>WLEHWLHLSEVDKGGEYVEAGNAERTGVNSKKLCIARQDKKRIYRPGVNSKKLKNSREGGTIYVDGACDCTGIM</sequence>
<feature type="non-terminal residue" evidence="1">
    <location>
        <position position="1"/>
    </location>
</feature>
<dbReference type="EMBL" id="CAVNYO010000086">
    <property type="protein sequence ID" value="CAK5265354.1"/>
    <property type="molecule type" value="Genomic_DNA"/>
</dbReference>
<evidence type="ECO:0000313" key="2">
    <source>
        <dbReference type="Proteomes" id="UP001295794"/>
    </source>
</evidence>
<reference evidence="1" key="1">
    <citation type="submission" date="2023-11" db="EMBL/GenBank/DDBJ databases">
        <authorList>
            <person name="De Vega J J."/>
            <person name="De Vega J J."/>
        </authorList>
    </citation>
    <scope>NUCLEOTIDE SEQUENCE</scope>
</reference>
<evidence type="ECO:0000313" key="1">
    <source>
        <dbReference type="EMBL" id="CAK5265354.1"/>
    </source>
</evidence>
<protein>
    <submittedName>
        <fullName evidence="1">Uncharacterized protein</fullName>
    </submittedName>
</protein>
<keyword evidence="2" id="KW-1185">Reference proteome</keyword>
<proteinExistence type="predicted"/>
<name>A0AAD2GZM3_9AGAR</name>
<gene>
    <name evidence="1" type="ORF">MYCIT1_LOCUS6271</name>
</gene>
<organism evidence="1 2">
    <name type="scientific">Mycena citricolor</name>
    <dbReference type="NCBI Taxonomy" id="2018698"/>
    <lineage>
        <taxon>Eukaryota</taxon>
        <taxon>Fungi</taxon>
        <taxon>Dikarya</taxon>
        <taxon>Basidiomycota</taxon>
        <taxon>Agaricomycotina</taxon>
        <taxon>Agaricomycetes</taxon>
        <taxon>Agaricomycetidae</taxon>
        <taxon>Agaricales</taxon>
        <taxon>Marasmiineae</taxon>
        <taxon>Mycenaceae</taxon>
        <taxon>Mycena</taxon>
    </lineage>
</organism>